<dbReference type="GO" id="GO:0005886">
    <property type="term" value="C:plasma membrane"/>
    <property type="evidence" value="ECO:0007669"/>
    <property type="project" value="UniProtKB-SubCell"/>
</dbReference>
<evidence type="ECO:0008006" key="10">
    <source>
        <dbReference type="Google" id="ProtNLM"/>
    </source>
</evidence>
<evidence type="ECO:0000256" key="5">
    <source>
        <dbReference type="ARBA" id="ARBA00022984"/>
    </source>
</evidence>
<keyword evidence="5" id="KW-0573">Peptidoglycan synthesis</keyword>
<dbReference type="InterPro" id="IPR051050">
    <property type="entry name" value="Lipid_II_flippase_MurJ/MviN"/>
</dbReference>
<name>A0A381Q6Q9_9ZZZZ</name>
<sequence length="523" mass="56797">MVLHKMFRSTMTVSLMTLLSRITGLIRDIAFAQFLGSGLVADAFFVAFRIPNFFRRIFAEGAFSAGFVPVYAEYESRYPAPQVRVFLDLMLGRLALILLLFTLLGVLGAPWLVRIIAPGFVEHADKYAATVDALRFTFPYLFFVSLVAMAGGILNTRGRFAVPAVTPVFLNLCLIGAVIWAVPFATNKALTLGIGVLVAGVVQVGFQLPFLAFEKRLPSPKIMTGKGSQAVAAEGVGRVFTLMLPALFGVSVAQINLLINTVLASFLVTGSVSWLYYSDRLMEFPVGVFGIALATVILPKLATQISERAEKEYFQTIEWALRLVLLVVFPAAVALVALAYPLMVTLFQYGKFSVEDARMAAQSLVAFSPGLIGFVLVKVLAPAFYARKDTKTPVRAGVIAMVVNALCAVILTMVLSFDHVGLAAAVSISGIVNAGLLYRYLVRDLGYSSGPDMGVFAVKTAAAAIVMGVVLRFGVPEPQFWVDESVGGRLWQLVMWVPAGTVVYFVCLYVVGLKPHRLFQRQT</sequence>
<evidence type="ECO:0000256" key="8">
    <source>
        <dbReference type="SAM" id="Phobius"/>
    </source>
</evidence>
<dbReference type="PRINTS" id="PR01806">
    <property type="entry name" value="VIRFACTRMVIN"/>
</dbReference>
<feature type="transmembrane region" description="Helical" evidence="8">
    <location>
        <begin position="133"/>
        <end position="154"/>
    </location>
</feature>
<dbReference type="PIRSF" id="PIRSF002869">
    <property type="entry name" value="MviN"/>
    <property type="match status" value="1"/>
</dbReference>
<feature type="transmembrane region" description="Helical" evidence="8">
    <location>
        <begin position="453"/>
        <end position="473"/>
    </location>
</feature>
<evidence type="ECO:0000256" key="4">
    <source>
        <dbReference type="ARBA" id="ARBA00022960"/>
    </source>
</evidence>
<feature type="transmembrane region" description="Helical" evidence="8">
    <location>
        <begin position="160"/>
        <end position="182"/>
    </location>
</feature>
<dbReference type="GO" id="GO:0008360">
    <property type="term" value="P:regulation of cell shape"/>
    <property type="evidence" value="ECO:0007669"/>
    <property type="project" value="UniProtKB-KW"/>
</dbReference>
<feature type="transmembrane region" description="Helical" evidence="8">
    <location>
        <begin position="257"/>
        <end position="278"/>
    </location>
</feature>
<keyword evidence="6 8" id="KW-1133">Transmembrane helix</keyword>
<feature type="transmembrane region" description="Helical" evidence="8">
    <location>
        <begin position="34"/>
        <end position="50"/>
    </location>
</feature>
<feature type="transmembrane region" description="Helical" evidence="8">
    <location>
        <begin position="189"/>
        <end position="210"/>
    </location>
</feature>
<dbReference type="EMBL" id="UINC01001217">
    <property type="protein sequence ID" value="SUZ74628.1"/>
    <property type="molecule type" value="Genomic_DNA"/>
</dbReference>
<evidence type="ECO:0000313" key="9">
    <source>
        <dbReference type="EMBL" id="SUZ74628.1"/>
    </source>
</evidence>
<evidence type="ECO:0000256" key="1">
    <source>
        <dbReference type="ARBA" id="ARBA00004651"/>
    </source>
</evidence>
<comment type="subcellular location">
    <subcellularLocation>
        <location evidence="1">Cell membrane</location>
        <topology evidence="1">Multi-pass membrane protein</topology>
    </subcellularLocation>
</comment>
<reference evidence="9" key="1">
    <citation type="submission" date="2018-05" db="EMBL/GenBank/DDBJ databases">
        <authorList>
            <person name="Lanie J.A."/>
            <person name="Ng W.-L."/>
            <person name="Kazmierczak K.M."/>
            <person name="Andrzejewski T.M."/>
            <person name="Davidsen T.M."/>
            <person name="Wayne K.J."/>
            <person name="Tettelin H."/>
            <person name="Glass J.I."/>
            <person name="Rusch D."/>
            <person name="Podicherti R."/>
            <person name="Tsui H.-C.T."/>
            <person name="Winkler M.E."/>
        </authorList>
    </citation>
    <scope>NUCLEOTIDE SEQUENCE</scope>
</reference>
<keyword evidence="4" id="KW-0133">Cell shape</keyword>
<proteinExistence type="inferred from homology"/>
<organism evidence="9">
    <name type="scientific">marine metagenome</name>
    <dbReference type="NCBI Taxonomy" id="408172"/>
    <lineage>
        <taxon>unclassified sequences</taxon>
        <taxon>metagenomes</taxon>
        <taxon>ecological metagenomes</taxon>
    </lineage>
</organism>
<evidence type="ECO:0000256" key="7">
    <source>
        <dbReference type="ARBA" id="ARBA00023136"/>
    </source>
</evidence>
<feature type="transmembrane region" description="Helical" evidence="8">
    <location>
        <begin position="364"/>
        <end position="386"/>
    </location>
</feature>
<gene>
    <name evidence="9" type="ORF">METZ01_LOCUS27482</name>
</gene>
<dbReference type="Pfam" id="PF03023">
    <property type="entry name" value="MurJ"/>
    <property type="match status" value="1"/>
</dbReference>
<keyword evidence="3 8" id="KW-0812">Transmembrane</keyword>
<evidence type="ECO:0000256" key="6">
    <source>
        <dbReference type="ARBA" id="ARBA00022989"/>
    </source>
</evidence>
<dbReference type="CDD" id="cd13123">
    <property type="entry name" value="MATE_MurJ_like"/>
    <property type="match status" value="1"/>
</dbReference>
<evidence type="ECO:0000256" key="3">
    <source>
        <dbReference type="ARBA" id="ARBA00022692"/>
    </source>
</evidence>
<feature type="transmembrane region" description="Helical" evidence="8">
    <location>
        <begin position="398"/>
        <end position="416"/>
    </location>
</feature>
<protein>
    <recommendedName>
        <fullName evidence="10">Lipid II flippase MurJ</fullName>
    </recommendedName>
</protein>
<dbReference type="PANTHER" id="PTHR47019">
    <property type="entry name" value="LIPID II FLIPPASE MURJ"/>
    <property type="match status" value="1"/>
</dbReference>
<feature type="transmembrane region" description="Helical" evidence="8">
    <location>
        <begin position="493"/>
        <end position="513"/>
    </location>
</feature>
<dbReference type="InterPro" id="IPR004268">
    <property type="entry name" value="MurJ"/>
</dbReference>
<dbReference type="GO" id="GO:0034204">
    <property type="term" value="P:lipid translocation"/>
    <property type="evidence" value="ECO:0007669"/>
    <property type="project" value="TreeGrafter"/>
</dbReference>
<keyword evidence="2" id="KW-1003">Cell membrane</keyword>
<accession>A0A381Q6Q9</accession>
<dbReference type="NCBIfam" id="TIGR01695">
    <property type="entry name" value="murJ_mviN"/>
    <property type="match status" value="1"/>
</dbReference>
<feature type="transmembrane region" description="Helical" evidence="8">
    <location>
        <begin position="284"/>
        <end position="302"/>
    </location>
</feature>
<dbReference type="GO" id="GO:0009252">
    <property type="term" value="P:peptidoglycan biosynthetic process"/>
    <property type="evidence" value="ECO:0007669"/>
    <property type="project" value="UniProtKB-KW"/>
</dbReference>
<feature type="transmembrane region" description="Helical" evidence="8">
    <location>
        <begin position="94"/>
        <end position="113"/>
    </location>
</feature>
<keyword evidence="7 8" id="KW-0472">Membrane</keyword>
<dbReference type="GO" id="GO:0015648">
    <property type="term" value="F:lipid-linked peptidoglycan transporter activity"/>
    <property type="evidence" value="ECO:0007669"/>
    <property type="project" value="TreeGrafter"/>
</dbReference>
<dbReference type="HAMAP" id="MF_02078">
    <property type="entry name" value="MurJ_MviN"/>
    <property type="match status" value="1"/>
</dbReference>
<evidence type="ECO:0000256" key="2">
    <source>
        <dbReference type="ARBA" id="ARBA00022475"/>
    </source>
</evidence>
<dbReference type="PANTHER" id="PTHR47019:SF1">
    <property type="entry name" value="LIPID II FLIPPASE MURJ"/>
    <property type="match status" value="1"/>
</dbReference>
<feature type="transmembrane region" description="Helical" evidence="8">
    <location>
        <begin position="422"/>
        <end position="441"/>
    </location>
</feature>
<dbReference type="AlphaFoldDB" id="A0A381Q6Q9"/>
<feature type="transmembrane region" description="Helical" evidence="8">
    <location>
        <begin position="323"/>
        <end position="344"/>
    </location>
</feature>